<name>A0A4R1KWN5_9BACT</name>
<keyword evidence="2" id="KW-1185">Reference proteome</keyword>
<gene>
    <name evidence="1" type="ORF">C7378_3462</name>
</gene>
<dbReference type="InterPro" id="IPR012675">
    <property type="entry name" value="Beta-grasp_dom_sf"/>
</dbReference>
<protein>
    <submittedName>
        <fullName evidence="1">Sulfur carrier protein</fullName>
    </submittedName>
</protein>
<dbReference type="EMBL" id="SMGK01000008">
    <property type="protein sequence ID" value="TCK69716.1"/>
    <property type="molecule type" value="Genomic_DNA"/>
</dbReference>
<dbReference type="InterPro" id="IPR016155">
    <property type="entry name" value="Mopterin_synth/thiamin_S_b"/>
</dbReference>
<dbReference type="Pfam" id="PF02597">
    <property type="entry name" value="ThiS"/>
    <property type="match status" value="1"/>
</dbReference>
<dbReference type="PANTHER" id="PTHR34472:SF1">
    <property type="entry name" value="SULFUR CARRIER PROTEIN THIS"/>
    <property type="match status" value="1"/>
</dbReference>
<organism evidence="1 2">
    <name type="scientific">Acidipila rosea</name>
    <dbReference type="NCBI Taxonomy" id="768535"/>
    <lineage>
        <taxon>Bacteria</taxon>
        <taxon>Pseudomonadati</taxon>
        <taxon>Acidobacteriota</taxon>
        <taxon>Terriglobia</taxon>
        <taxon>Terriglobales</taxon>
        <taxon>Acidobacteriaceae</taxon>
        <taxon>Acidipila</taxon>
    </lineage>
</organism>
<dbReference type="NCBIfam" id="TIGR01683">
    <property type="entry name" value="thiS"/>
    <property type="match status" value="1"/>
</dbReference>
<dbReference type="CDD" id="cd00565">
    <property type="entry name" value="Ubl_ThiS"/>
    <property type="match status" value="1"/>
</dbReference>
<proteinExistence type="predicted"/>
<dbReference type="Proteomes" id="UP000295210">
    <property type="component" value="Unassembled WGS sequence"/>
</dbReference>
<evidence type="ECO:0000313" key="2">
    <source>
        <dbReference type="Proteomes" id="UP000295210"/>
    </source>
</evidence>
<dbReference type="AlphaFoldDB" id="A0A4R1KWN5"/>
<evidence type="ECO:0000313" key="1">
    <source>
        <dbReference type="EMBL" id="TCK69716.1"/>
    </source>
</evidence>
<dbReference type="PANTHER" id="PTHR34472">
    <property type="entry name" value="SULFUR CARRIER PROTEIN THIS"/>
    <property type="match status" value="1"/>
</dbReference>
<reference evidence="1 2" key="1">
    <citation type="submission" date="2019-03" db="EMBL/GenBank/DDBJ databases">
        <title>Genomic Encyclopedia of Type Strains, Phase IV (KMG-IV): sequencing the most valuable type-strain genomes for metagenomic binning, comparative biology and taxonomic classification.</title>
        <authorList>
            <person name="Goeker M."/>
        </authorList>
    </citation>
    <scope>NUCLEOTIDE SEQUENCE [LARGE SCALE GENOMIC DNA]</scope>
    <source>
        <strain evidence="1 2">DSM 103428</strain>
    </source>
</reference>
<sequence length="81" mass="8634">MAAPLCYSQSMQLLMNGNLREFPSLADECSLADVVEALGLKGDRIAIEHQGNIAPRAAWAQTPVRNGDKLEVVHFVGGGAL</sequence>
<dbReference type="InterPro" id="IPR010035">
    <property type="entry name" value="Thi_S"/>
</dbReference>
<comment type="caution">
    <text evidence="1">The sequence shown here is derived from an EMBL/GenBank/DDBJ whole genome shotgun (WGS) entry which is preliminary data.</text>
</comment>
<dbReference type="Gene3D" id="3.10.20.30">
    <property type="match status" value="1"/>
</dbReference>
<accession>A0A4R1KWN5</accession>
<dbReference type="SUPFAM" id="SSF54285">
    <property type="entry name" value="MoaD/ThiS"/>
    <property type="match status" value="1"/>
</dbReference>
<dbReference type="InterPro" id="IPR003749">
    <property type="entry name" value="ThiS/MoaD-like"/>
</dbReference>